<dbReference type="Proteomes" id="UP000838412">
    <property type="component" value="Chromosome 9"/>
</dbReference>
<sequence length="255" mass="27142">METLLDLLEGEKRQDIADSIHHLREGKDGHRQGADGHPVQMAPAGYSGFFAELARPLEGNVDRPDADMQSLDASPDAAPDEDMSGVSPAPNAAPDKDMRSVGLATNATQDEDMPSVDPSPDATQDEDTPSDSAATDATIVEDVQSFDTAPTVKVTSESDDAIYVNTDKGTCTVCVEACPESVAERGYVICGSCGILIPFGNPTTEVYGILDDFRLEMCSVHYPARHGNKPDAYIEKVLFGRNGDKGTSQFSPCGL</sequence>
<protein>
    <submittedName>
        <fullName evidence="2">Hypp5323 protein</fullName>
    </submittedName>
</protein>
<feature type="region of interest" description="Disordered" evidence="1">
    <location>
        <begin position="23"/>
        <end position="43"/>
    </location>
</feature>
<keyword evidence="3" id="KW-1185">Reference proteome</keyword>
<dbReference type="AlphaFoldDB" id="A0A8K0AFF1"/>
<name>A0A8K0AFF1_BRALA</name>
<reference evidence="2" key="1">
    <citation type="submission" date="2022-01" db="EMBL/GenBank/DDBJ databases">
        <authorList>
            <person name="Braso-Vives M."/>
        </authorList>
    </citation>
    <scope>NUCLEOTIDE SEQUENCE</scope>
</reference>
<accession>A0A8K0AFF1</accession>
<evidence type="ECO:0000313" key="2">
    <source>
        <dbReference type="EMBL" id="CAH1274506.1"/>
    </source>
</evidence>
<evidence type="ECO:0000313" key="3">
    <source>
        <dbReference type="Proteomes" id="UP000838412"/>
    </source>
</evidence>
<dbReference type="EMBL" id="OV696694">
    <property type="protein sequence ID" value="CAH1274506.1"/>
    <property type="molecule type" value="Genomic_DNA"/>
</dbReference>
<proteinExistence type="predicted"/>
<evidence type="ECO:0000256" key="1">
    <source>
        <dbReference type="SAM" id="MobiDB-lite"/>
    </source>
</evidence>
<feature type="compositionally biased region" description="Basic and acidic residues" evidence="1">
    <location>
        <begin position="23"/>
        <end position="34"/>
    </location>
</feature>
<feature type="region of interest" description="Disordered" evidence="1">
    <location>
        <begin position="60"/>
        <end position="133"/>
    </location>
</feature>
<gene>
    <name evidence="2" type="primary">Hypp5323</name>
    <name evidence="2" type="ORF">BLAG_LOCUS25504</name>
</gene>
<organism evidence="2 3">
    <name type="scientific">Branchiostoma lanceolatum</name>
    <name type="common">Common lancelet</name>
    <name type="synonym">Amphioxus lanceolatum</name>
    <dbReference type="NCBI Taxonomy" id="7740"/>
    <lineage>
        <taxon>Eukaryota</taxon>
        <taxon>Metazoa</taxon>
        <taxon>Chordata</taxon>
        <taxon>Cephalochordata</taxon>
        <taxon>Leptocardii</taxon>
        <taxon>Amphioxiformes</taxon>
        <taxon>Branchiostomatidae</taxon>
        <taxon>Branchiostoma</taxon>
    </lineage>
</organism>